<sequence>MRTFFELRPKQRDEKEKGTTYGNEWLDSHESDSEAIMSYSTFGIADEEKAEEEIPFYLRHYTKKYPFGNVHMALRVGPLTIENGVAKKNNCQNFCDALINYHLFSSLTDRNVDFGKADQRRTPLYLMSFVCRKEAYAAAPVETKFDVPNGLTEEYLLKFRYGFHQDSDIVDSLQEYWHDWGAFGTYLYPFQDLFPWDCSEAFGRHPVGCPHCNISKHVWAFPYDSWSIIALHASRSRFLYAPPPPADDDAISPTTTDDEAWLRNRLTLLSAVSALTAGAAAMARTKAFRRATAWLHQPGAAGTTTTTTTTTAAHLDRLRLGGIHRAQPWSTSFGRAAGYDHFFVAEWAHLRRADRVAAYEALRDYRMEMLDIDAAKMVVAAISSQEVFLKWILISVTDSLNLLQ</sequence>
<protein>
    <submittedName>
        <fullName evidence="1">Uncharacterized protein</fullName>
    </submittedName>
</protein>
<organism evidence="1 2">
    <name type="scientific">Diplodia seriata</name>
    <dbReference type="NCBI Taxonomy" id="420778"/>
    <lineage>
        <taxon>Eukaryota</taxon>
        <taxon>Fungi</taxon>
        <taxon>Dikarya</taxon>
        <taxon>Ascomycota</taxon>
        <taxon>Pezizomycotina</taxon>
        <taxon>Dothideomycetes</taxon>
        <taxon>Dothideomycetes incertae sedis</taxon>
        <taxon>Botryosphaeriales</taxon>
        <taxon>Botryosphaeriaceae</taxon>
        <taxon>Diplodia</taxon>
    </lineage>
</organism>
<dbReference type="AlphaFoldDB" id="A0A0G2F0Q5"/>
<reference evidence="1 2" key="2">
    <citation type="submission" date="2015-05" db="EMBL/GenBank/DDBJ databases">
        <title>Distinctive expansion of gene families associated with plant cell wall degradation and secondary metabolism in the genomes of grapevine trunk pathogens.</title>
        <authorList>
            <person name="Lawrence D.P."/>
            <person name="Travadon R."/>
            <person name="Rolshausen P.E."/>
            <person name="Baumgartner K."/>
        </authorList>
    </citation>
    <scope>NUCLEOTIDE SEQUENCE [LARGE SCALE GENOMIC DNA]</scope>
    <source>
        <strain evidence="1">DS831</strain>
    </source>
</reference>
<evidence type="ECO:0000313" key="2">
    <source>
        <dbReference type="Proteomes" id="UP000034182"/>
    </source>
</evidence>
<dbReference type="EMBL" id="LAQI01000017">
    <property type="protein sequence ID" value="KKY27871.1"/>
    <property type="molecule type" value="Genomic_DNA"/>
</dbReference>
<proteinExistence type="predicted"/>
<name>A0A0G2F0Q5_9PEZI</name>
<evidence type="ECO:0000313" key="1">
    <source>
        <dbReference type="EMBL" id="KKY27871.1"/>
    </source>
</evidence>
<dbReference type="Proteomes" id="UP000034182">
    <property type="component" value="Unassembled WGS sequence"/>
</dbReference>
<gene>
    <name evidence="1" type="ORF">UCDDS831_g00584</name>
</gene>
<accession>A0A0G2F0Q5</accession>
<reference evidence="1 2" key="1">
    <citation type="submission" date="2015-03" db="EMBL/GenBank/DDBJ databases">
        <authorList>
            <person name="Morales-Cruz A."/>
            <person name="Amrine K.C."/>
            <person name="Cantu D."/>
        </authorList>
    </citation>
    <scope>NUCLEOTIDE SEQUENCE [LARGE SCALE GENOMIC DNA]</scope>
    <source>
        <strain evidence="1">DS831</strain>
    </source>
</reference>
<comment type="caution">
    <text evidence="1">The sequence shown here is derived from an EMBL/GenBank/DDBJ whole genome shotgun (WGS) entry which is preliminary data.</text>
</comment>